<organism evidence="5 6">
    <name type="scientific">Flavobacterium myungsuense</name>
    <dbReference type="NCBI Taxonomy" id="651823"/>
    <lineage>
        <taxon>Bacteria</taxon>
        <taxon>Pseudomonadati</taxon>
        <taxon>Bacteroidota</taxon>
        <taxon>Flavobacteriia</taxon>
        <taxon>Flavobacteriales</taxon>
        <taxon>Flavobacteriaceae</taxon>
        <taxon>Flavobacterium</taxon>
    </lineage>
</organism>
<evidence type="ECO:0000256" key="1">
    <source>
        <dbReference type="ARBA" id="ARBA00006865"/>
    </source>
</evidence>
<dbReference type="InterPro" id="IPR050546">
    <property type="entry name" value="Glycosyl_Hydrlase_16"/>
</dbReference>
<dbReference type="Proteomes" id="UP001597051">
    <property type="component" value="Unassembled WGS sequence"/>
</dbReference>
<dbReference type="NCBIfam" id="TIGR04183">
    <property type="entry name" value="Por_Secre_tail"/>
    <property type="match status" value="1"/>
</dbReference>
<evidence type="ECO:0000313" key="5">
    <source>
        <dbReference type="EMBL" id="MFD0984767.1"/>
    </source>
</evidence>
<evidence type="ECO:0000313" key="6">
    <source>
        <dbReference type="Proteomes" id="UP001597051"/>
    </source>
</evidence>
<dbReference type="PANTHER" id="PTHR10963:SF55">
    <property type="entry name" value="GLYCOSIDE HYDROLASE FAMILY 16 PROTEIN"/>
    <property type="match status" value="1"/>
</dbReference>
<dbReference type="RefSeq" id="WP_379757062.1">
    <property type="nucleotide sequence ID" value="NZ_JBHSYB010000026.1"/>
</dbReference>
<reference evidence="6" key="1">
    <citation type="journal article" date="2019" name="Int. J. Syst. Evol. Microbiol.">
        <title>The Global Catalogue of Microorganisms (GCM) 10K type strain sequencing project: providing services to taxonomists for standard genome sequencing and annotation.</title>
        <authorList>
            <consortium name="The Broad Institute Genomics Platform"/>
            <consortium name="The Broad Institute Genome Sequencing Center for Infectious Disease"/>
            <person name="Wu L."/>
            <person name="Ma J."/>
        </authorList>
    </citation>
    <scope>NUCLEOTIDE SEQUENCE [LARGE SCALE GENOMIC DNA]</scope>
    <source>
        <strain evidence="6">CECT 7649</strain>
    </source>
</reference>
<dbReference type="CDD" id="cd08023">
    <property type="entry name" value="GH16_laminarinase_like"/>
    <property type="match status" value="1"/>
</dbReference>
<name>A0ABW3J5B5_9FLAO</name>
<dbReference type="Gene3D" id="2.60.120.200">
    <property type="match status" value="1"/>
</dbReference>
<dbReference type="InterPro" id="IPR036116">
    <property type="entry name" value="FN3_sf"/>
</dbReference>
<comment type="caution">
    <text evidence="5">The sequence shown here is derived from an EMBL/GenBank/DDBJ whole genome shotgun (WGS) entry which is preliminary data.</text>
</comment>
<evidence type="ECO:0000259" key="3">
    <source>
        <dbReference type="PROSITE" id="PS50853"/>
    </source>
</evidence>
<accession>A0ABW3J5B5</accession>
<sequence>MKKNTTLQLLFVLILIGQFCFAQVDIVYKDLVWSDEFDNNGAVNANNWFHQTQIPSGGSWFNNEVQHYTNRLSNSFVEAGNLNIIAIKEDFRDQNVTKQYTSARLNSKFAFTYGRVDIRAKAPNDAGTWPALWLLGKNVNEDGGYFDSNFGTTSWPACGELDIMEHGIFPDKPKNYIGAAIHTPSSNGNTVNKGGIQANDIAQNYHIYSMNWSPNQISFLLDDVVYYTYNPTVKNASTWPFDKDQYILLNIAMGGFAGAIPSNFVQASMIIDYVRIYQNTAIDTQAPTNFTATVGQVTGSSVELILNASDDSGNMVYTIEYGNGLKTIYSPAGVQKSVIIPNLTQNTNYTFTVTASDLSGKPAENNPIVLNAKTSLRLECTGNDTQALAGQGSFTTGYKYAFETIGTDVKITFELLDTNKVGVVAFLWKESPFSEVQMATVSGNIFTSTISGQTIGSTISYGVKFAFAGGQSATKYFQYVVGKSCSLGVETVSKVKQSYFPNPVENILSLRLTDDQNEISITDVLGKKQLEVIVKASHDLDMSAFKSGIYFLKVKNSQGIENIKIIKK</sequence>
<dbReference type="PROSITE" id="PS50853">
    <property type="entry name" value="FN3"/>
    <property type="match status" value="1"/>
</dbReference>
<protein>
    <submittedName>
        <fullName evidence="5">Family 16 glycosylhydrolase</fullName>
    </submittedName>
</protein>
<comment type="similarity">
    <text evidence="1">Belongs to the glycosyl hydrolase 16 family.</text>
</comment>
<keyword evidence="6" id="KW-1185">Reference proteome</keyword>
<proteinExistence type="inferred from homology"/>
<evidence type="ECO:0000259" key="4">
    <source>
        <dbReference type="PROSITE" id="PS51762"/>
    </source>
</evidence>
<dbReference type="InterPro" id="IPR003961">
    <property type="entry name" value="FN3_dom"/>
</dbReference>
<keyword evidence="2" id="KW-0732">Signal</keyword>
<dbReference type="InterPro" id="IPR026444">
    <property type="entry name" value="Secre_tail"/>
</dbReference>
<evidence type="ECO:0000256" key="2">
    <source>
        <dbReference type="ARBA" id="ARBA00022729"/>
    </source>
</evidence>
<dbReference type="InterPro" id="IPR000757">
    <property type="entry name" value="Beta-glucanase-like"/>
</dbReference>
<dbReference type="Gene3D" id="2.60.40.10">
    <property type="entry name" value="Immunoglobulins"/>
    <property type="match status" value="1"/>
</dbReference>
<dbReference type="SUPFAM" id="SSF49265">
    <property type="entry name" value="Fibronectin type III"/>
    <property type="match status" value="1"/>
</dbReference>
<dbReference type="SUPFAM" id="SSF49899">
    <property type="entry name" value="Concanavalin A-like lectins/glucanases"/>
    <property type="match status" value="1"/>
</dbReference>
<gene>
    <name evidence="5" type="ORF">ACFQ0S_09805</name>
</gene>
<dbReference type="Pfam" id="PF18962">
    <property type="entry name" value="Por_Secre_tail"/>
    <property type="match status" value="1"/>
</dbReference>
<dbReference type="PANTHER" id="PTHR10963">
    <property type="entry name" value="GLYCOSYL HYDROLASE-RELATED"/>
    <property type="match status" value="1"/>
</dbReference>
<feature type="domain" description="GH16" evidence="4">
    <location>
        <begin position="46"/>
        <end position="282"/>
    </location>
</feature>
<dbReference type="InterPro" id="IPR013320">
    <property type="entry name" value="ConA-like_dom_sf"/>
</dbReference>
<dbReference type="Pfam" id="PF00722">
    <property type="entry name" value="Glyco_hydro_16"/>
    <property type="match status" value="1"/>
</dbReference>
<dbReference type="EMBL" id="JBHTIZ010000025">
    <property type="protein sequence ID" value="MFD0984767.1"/>
    <property type="molecule type" value="Genomic_DNA"/>
</dbReference>
<dbReference type="InterPro" id="IPR013783">
    <property type="entry name" value="Ig-like_fold"/>
</dbReference>
<dbReference type="CDD" id="cd00063">
    <property type="entry name" value="FN3"/>
    <property type="match status" value="1"/>
</dbReference>
<dbReference type="PROSITE" id="PS51762">
    <property type="entry name" value="GH16_2"/>
    <property type="match status" value="1"/>
</dbReference>
<feature type="domain" description="Fibronectin type-III" evidence="3">
    <location>
        <begin position="286"/>
        <end position="377"/>
    </location>
</feature>